<dbReference type="EMBL" id="BPVZ01000125">
    <property type="protein sequence ID" value="GKV37934.1"/>
    <property type="molecule type" value="Genomic_DNA"/>
</dbReference>
<feature type="compositionally biased region" description="Basic and acidic residues" evidence="5">
    <location>
        <begin position="525"/>
        <end position="545"/>
    </location>
</feature>
<dbReference type="InterPro" id="IPR007854">
    <property type="entry name" value="Fip1_dom"/>
</dbReference>
<dbReference type="AlphaFoldDB" id="A0AAV5LLB7"/>
<keyword evidence="3" id="KW-0507">mRNA processing</keyword>
<keyword evidence="4" id="KW-0539">Nucleus</keyword>
<organism evidence="7 8">
    <name type="scientific">Rubroshorea leprosula</name>
    <dbReference type="NCBI Taxonomy" id="152421"/>
    <lineage>
        <taxon>Eukaryota</taxon>
        <taxon>Viridiplantae</taxon>
        <taxon>Streptophyta</taxon>
        <taxon>Embryophyta</taxon>
        <taxon>Tracheophyta</taxon>
        <taxon>Spermatophyta</taxon>
        <taxon>Magnoliopsida</taxon>
        <taxon>eudicotyledons</taxon>
        <taxon>Gunneridae</taxon>
        <taxon>Pentapetalae</taxon>
        <taxon>rosids</taxon>
        <taxon>malvids</taxon>
        <taxon>Malvales</taxon>
        <taxon>Dipterocarpaceae</taxon>
        <taxon>Rubroshorea</taxon>
    </lineage>
</organism>
<dbReference type="Proteomes" id="UP001054252">
    <property type="component" value="Unassembled WGS sequence"/>
</dbReference>
<evidence type="ECO:0000256" key="4">
    <source>
        <dbReference type="ARBA" id="ARBA00023242"/>
    </source>
</evidence>
<comment type="subcellular location">
    <subcellularLocation>
        <location evidence="1">Nucleus</location>
    </subcellularLocation>
</comment>
<feature type="compositionally biased region" description="Basic and acidic residues" evidence="5">
    <location>
        <begin position="498"/>
        <end position="515"/>
    </location>
</feature>
<feature type="domain" description="Pre-mRNA polyadenylation factor Fip1" evidence="6">
    <location>
        <begin position="205"/>
        <end position="243"/>
    </location>
</feature>
<feature type="compositionally biased region" description="Polar residues" evidence="5">
    <location>
        <begin position="482"/>
        <end position="493"/>
    </location>
</feature>
<evidence type="ECO:0000256" key="5">
    <source>
        <dbReference type="SAM" id="MobiDB-lite"/>
    </source>
</evidence>
<dbReference type="GO" id="GO:0005634">
    <property type="term" value="C:nucleus"/>
    <property type="evidence" value="ECO:0007669"/>
    <property type="project" value="UniProtKB-SubCell"/>
</dbReference>
<evidence type="ECO:0000256" key="2">
    <source>
        <dbReference type="ARBA" id="ARBA00007459"/>
    </source>
</evidence>
<feature type="region of interest" description="Disordered" evidence="5">
    <location>
        <begin position="459"/>
        <end position="585"/>
    </location>
</feature>
<keyword evidence="8" id="KW-1185">Reference proteome</keyword>
<feature type="region of interest" description="Disordered" evidence="5">
    <location>
        <begin position="146"/>
        <end position="165"/>
    </location>
</feature>
<dbReference type="GO" id="GO:0006397">
    <property type="term" value="P:mRNA processing"/>
    <property type="evidence" value="ECO:0007669"/>
    <property type="project" value="UniProtKB-KW"/>
</dbReference>
<gene>
    <name evidence="7" type="ORF">SLEP1_g45896</name>
</gene>
<evidence type="ECO:0000259" key="6">
    <source>
        <dbReference type="Pfam" id="PF05182"/>
    </source>
</evidence>
<feature type="region of interest" description="Disordered" evidence="5">
    <location>
        <begin position="372"/>
        <end position="399"/>
    </location>
</feature>
<evidence type="ECO:0000313" key="8">
    <source>
        <dbReference type="Proteomes" id="UP001054252"/>
    </source>
</evidence>
<proteinExistence type="inferred from homology"/>
<dbReference type="InterPro" id="IPR044976">
    <property type="entry name" value="FIPS5/FIPS3-like"/>
</dbReference>
<evidence type="ECO:0000256" key="3">
    <source>
        <dbReference type="ARBA" id="ARBA00022664"/>
    </source>
</evidence>
<reference evidence="7 8" key="1">
    <citation type="journal article" date="2021" name="Commun. Biol.">
        <title>The genome of Shorea leprosula (Dipterocarpaceae) highlights the ecological relevance of drought in aseasonal tropical rainforests.</title>
        <authorList>
            <person name="Ng K.K.S."/>
            <person name="Kobayashi M.J."/>
            <person name="Fawcett J.A."/>
            <person name="Hatakeyama M."/>
            <person name="Paape T."/>
            <person name="Ng C.H."/>
            <person name="Ang C.C."/>
            <person name="Tnah L.H."/>
            <person name="Lee C.T."/>
            <person name="Nishiyama T."/>
            <person name="Sese J."/>
            <person name="O'Brien M.J."/>
            <person name="Copetti D."/>
            <person name="Mohd Noor M.I."/>
            <person name="Ong R.C."/>
            <person name="Putra M."/>
            <person name="Sireger I.Z."/>
            <person name="Indrioko S."/>
            <person name="Kosugi Y."/>
            <person name="Izuno A."/>
            <person name="Isagi Y."/>
            <person name="Lee S.L."/>
            <person name="Shimizu K.K."/>
        </authorList>
    </citation>
    <scope>NUCLEOTIDE SEQUENCE [LARGE SCALE GENOMIC DNA]</scope>
    <source>
        <strain evidence="7">214</strain>
    </source>
</reference>
<feature type="compositionally biased region" description="Polar residues" evidence="5">
    <location>
        <begin position="375"/>
        <end position="388"/>
    </location>
</feature>
<evidence type="ECO:0000256" key="1">
    <source>
        <dbReference type="ARBA" id="ARBA00004123"/>
    </source>
</evidence>
<feature type="compositionally biased region" description="Basic and acidic residues" evidence="5">
    <location>
        <begin position="553"/>
        <end position="575"/>
    </location>
</feature>
<name>A0AAV5LLB7_9ROSI</name>
<protein>
    <recommendedName>
        <fullName evidence="6">Pre-mRNA polyadenylation factor Fip1 domain-containing protein</fullName>
    </recommendedName>
</protein>
<dbReference type="PANTHER" id="PTHR36884:SF4">
    <property type="entry name" value="FIP1[III]-LIKE PROTEIN"/>
    <property type="match status" value="1"/>
</dbReference>
<comment type="caution">
    <text evidence="7">The sequence shown here is derived from an EMBL/GenBank/DDBJ whole genome shotgun (WGS) entry which is preliminary data.</text>
</comment>
<dbReference type="PANTHER" id="PTHR36884">
    <property type="entry name" value="FIP1[III]-LIKE PROTEIN"/>
    <property type="match status" value="1"/>
</dbReference>
<comment type="similarity">
    <text evidence="2">Belongs to the FIP1 family.</text>
</comment>
<evidence type="ECO:0000313" key="7">
    <source>
        <dbReference type="EMBL" id="GKV37934.1"/>
    </source>
</evidence>
<sequence>MDSIDDDFGELYADVEAQASFAIKSMYIEPEYDYKDINITAGEKLLSGTDGHNQMTDESDSEDELNIVVNDDDCGKLPVTGARSHGGYEGEDGDITIEGTGLKKNQRQGDPVGDGLELNRNVLNRAKRTMDVSLSQFKANVQQARAHGSANRRNMGISGSKSSCTISGREGGSSGHVANLYATASSLLPQYGYGFSHPWCRNILDVDFNSLEEKPWRYSGADITDFFNFGFNEDRWKRYCNFLENCWRQASMQTITLPDSLKLNQLQGRAIQVKESISERQISMDLWSPRFQDSDVVIQIPLQDSILVPSGSVNGETGQSAHEVSKQGNLDAEDNEKFHVTSHPAEDDLHAVYLEEKVKTVASYASIRSLLPKTPSDQKSLDTDNAGNDKSLDDDGHCHGKMKVLTSEQTAEATETTKKGKEVVITNTRLSESCFVVKESSLGNSSHLSLSTSCFESDSDIQSNESVDGDSIKVQGPLIRQPQDSGNELQDSGASDYKTSRRDGRKRKQDDDKPHSRCSCPSQDTQKHQTGECHGSGKEKIHLESEYNALPMSDEKGEKKTYPRNRSSDQKDSKNHSGRHSSLTKMDAENCKNTFPISRVYDKDCSSFACGRQKERPHNFGNYDREHCSYYRKRGPYCYNGERFAYNHFQAVHRKHPHLRAHHRPRDQSDQYVRKNWNVSEYFNKRKAGTYIEDGMTRNPYRDSRGSLSGYSSTLKRRDNQWRKGNDRVKLRKITDHAGYLFDHKDEKEQQQNTYKRAFSFTDLERDLLVKTYEKCLPVIEREVKVSARRFQHCDTAFHMNNSWSMETEDAYHRDAGSKSFFSKIHRGRWHHRLSPRNKFYGSRLSKQHSRRWKQTCHEEFGESDWYGGYNDVDDTEDDFISDDNQICPWERSYSQRSKGQHWTDDELILRHQDYQFPAENALFPYEETSTQDIIHGSPGSLQDRMFVDGLQMGHPRYKLVRERTKVSCLHRNSNSYRGEDVQMVQKCRGAVNLIVGEGKVKLGTMRSNTLYHCTCRY</sequence>
<dbReference type="Pfam" id="PF05182">
    <property type="entry name" value="Fip1"/>
    <property type="match status" value="1"/>
</dbReference>
<accession>A0AAV5LLB7</accession>